<dbReference type="AlphaFoldDB" id="W9XWL5"/>
<evidence type="ECO:0000313" key="1">
    <source>
        <dbReference type="EMBL" id="EXJ81755.1"/>
    </source>
</evidence>
<dbReference type="GeneID" id="19162675"/>
<protein>
    <submittedName>
        <fullName evidence="1">Uncharacterized protein</fullName>
    </submittedName>
</protein>
<organism evidence="1 2">
    <name type="scientific">Capronia coronata CBS 617.96</name>
    <dbReference type="NCBI Taxonomy" id="1182541"/>
    <lineage>
        <taxon>Eukaryota</taxon>
        <taxon>Fungi</taxon>
        <taxon>Dikarya</taxon>
        <taxon>Ascomycota</taxon>
        <taxon>Pezizomycotina</taxon>
        <taxon>Eurotiomycetes</taxon>
        <taxon>Chaetothyriomycetidae</taxon>
        <taxon>Chaetothyriales</taxon>
        <taxon>Herpotrichiellaceae</taxon>
        <taxon>Capronia</taxon>
    </lineage>
</organism>
<dbReference type="Proteomes" id="UP000019484">
    <property type="component" value="Unassembled WGS sequence"/>
</dbReference>
<evidence type="ECO:0000313" key="2">
    <source>
        <dbReference type="Proteomes" id="UP000019484"/>
    </source>
</evidence>
<comment type="caution">
    <text evidence="1">The sequence shown here is derived from an EMBL/GenBank/DDBJ whole genome shotgun (WGS) entry which is preliminary data.</text>
</comment>
<gene>
    <name evidence="1" type="ORF">A1O1_07820</name>
</gene>
<dbReference type="OrthoDB" id="10532248at2759"/>
<proteinExistence type="predicted"/>
<reference evidence="1 2" key="1">
    <citation type="submission" date="2013-03" db="EMBL/GenBank/DDBJ databases">
        <title>The Genome Sequence of Capronia coronata CBS 617.96.</title>
        <authorList>
            <consortium name="The Broad Institute Genomics Platform"/>
            <person name="Cuomo C."/>
            <person name="de Hoog S."/>
            <person name="Gorbushina A."/>
            <person name="Walker B."/>
            <person name="Young S.K."/>
            <person name="Zeng Q."/>
            <person name="Gargeya S."/>
            <person name="Fitzgerald M."/>
            <person name="Haas B."/>
            <person name="Abouelleil A."/>
            <person name="Allen A.W."/>
            <person name="Alvarado L."/>
            <person name="Arachchi H.M."/>
            <person name="Berlin A.M."/>
            <person name="Chapman S.B."/>
            <person name="Gainer-Dewar J."/>
            <person name="Goldberg J."/>
            <person name="Griggs A."/>
            <person name="Gujja S."/>
            <person name="Hansen M."/>
            <person name="Howarth C."/>
            <person name="Imamovic A."/>
            <person name="Ireland A."/>
            <person name="Larimer J."/>
            <person name="McCowan C."/>
            <person name="Murphy C."/>
            <person name="Pearson M."/>
            <person name="Poon T.W."/>
            <person name="Priest M."/>
            <person name="Roberts A."/>
            <person name="Saif S."/>
            <person name="Shea T."/>
            <person name="Sisk P."/>
            <person name="Sykes S."/>
            <person name="Wortman J."/>
            <person name="Nusbaum C."/>
            <person name="Birren B."/>
        </authorList>
    </citation>
    <scope>NUCLEOTIDE SEQUENCE [LARGE SCALE GENOMIC DNA]</scope>
    <source>
        <strain evidence="1 2">CBS 617.96</strain>
    </source>
</reference>
<sequence>MAASSTSTSPVSDLRLPQSWLLSKTDKWPYHLTAALRALMVDKDLYTVQRLNPASTSKLREISDLLKPYFNVTLWDTELERILQAKVCNKIKRIRRLHVDEEGEDDTGPDCDTPAAMFEALDPGEQLAVMRRAVLRWGAPLLIQLILLATERLGAL</sequence>
<dbReference type="EMBL" id="AMWN01000007">
    <property type="protein sequence ID" value="EXJ81755.1"/>
    <property type="molecule type" value="Genomic_DNA"/>
</dbReference>
<name>W9XWL5_9EURO</name>
<dbReference type="HOGENOM" id="CLU_1686338_0_0_1"/>
<accession>W9XWL5</accession>
<keyword evidence="2" id="KW-1185">Reference proteome</keyword>
<dbReference type="RefSeq" id="XP_007726876.1">
    <property type="nucleotide sequence ID" value="XM_007728686.1"/>
</dbReference>